<gene>
    <name evidence="3" type="primary">ybjG</name>
    <name evidence="3" type="ORF">NCTC12224_02262</name>
</gene>
<keyword evidence="4" id="KW-1185">Reference proteome</keyword>
<proteinExistence type="predicted"/>
<keyword evidence="1" id="KW-0472">Membrane</keyword>
<accession>A0A380KG58</accession>
<dbReference type="PANTHER" id="PTHR14969">
    <property type="entry name" value="SPHINGOSINE-1-PHOSPHATE PHOSPHOHYDROLASE"/>
    <property type="match status" value="1"/>
</dbReference>
<dbReference type="CDD" id="cd03392">
    <property type="entry name" value="PAP2_like_2"/>
    <property type="match status" value="1"/>
</dbReference>
<feature type="transmembrane region" description="Helical" evidence="1">
    <location>
        <begin position="184"/>
        <end position="202"/>
    </location>
</feature>
<feature type="transmembrane region" description="Helical" evidence="1">
    <location>
        <begin position="58"/>
        <end position="80"/>
    </location>
</feature>
<reference evidence="3 4" key="1">
    <citation type="submission" date="2018-06" db="EMBL/GenBank/DDBJ databases">
        <authorList>
            <consortium name="Pathogen Informatics"/>
            <person name="Doyle S."/>
        </authorList>
    </citation>
    <scope>NUCLEOTIDE SEQUENCE [LARGE SCALE GENOMIC DNA]</scope>
    <source>
        <strain evidence="3 4">NCTC12224</strain>
    </source>
</reference>
<dbReference type="AlphaFoldDB" id="A0A380KG58"/>
<dbReference type="SMART" id="SM00014">
    <property type="entry name" value="acidPPc"/>
    <property type="match status" value="1"/>
</dbReference>
<dbReference type="InterPro" id="IPR000326">
    <property type="entry name" value="PAP2/HPO"/>
</dbReference>
<dbReference type="PANTHER" id="PTHR14969:SF13">
    <property type="entry name" value="AT30094P"/>
    <property type="match status" value="1"/>
</dbReference>
<evidence type="ECO:0000313" key="4">
    <source>
        <dbReference type="Proteomes" id="UP000254924"/>
    </source>
</evidence>
<organism evidence="3 4">
    <name type="scientific">Streptococcus hyointestinalis</name>
    <dbReference type="NCBI Taxonomy" id="1337"/>
    <lineage>
        <taxon>Bacteria</taxon>
        <taxon>Bacillati</taxon>
        <taxon>Bacillota</taxon>
        <taxon>Bacilli</taxon>
        <taxon>Lactobacillales</taxon>
        <taxon>Streptococcaceae</taxon>
        <taxon>Streptococcus</taxon>
    </lineage>
</organism>
<dbReference type="EMBL" id="UHFN01000007">
    <property type="protein sequence ID" value="SUN63146.1"/>
    <property type="molecule type" value="Genomic_DNA"/>
</dbReference>
<keyword evidence="1" id="KW-0812">Transmembrane</keyword>
<dbReference type="OrthoDB" id="9789113at2"/>
<protein>
    <submittedName>
        <fullName evidence="3">Membrane-associated phospholipid phosphatase</fullName>
        <ecNumber evidence="3">3.6.1.27</ecNumber>
    </submittedName>
</protein>
<dbReference type="GO" id="GO:0050380">
    <property type="term" value="F:undecaprenyl-diphosphatase activity"/>
    <property type="evidence" value="ECO:0007669"/>
    <property type="project" value="UniProtKB-EC"/>
</dbReference>
<evidence type="ECO:0000313" key="3">
    <source>
        <dbReference type="EMBL" id="SUN63146.1"/>
    </source>
</evidence>
<keyword evidence="3" id="KW-0378">Hydrolase</keyword>
<feature type="transmembrane region" description="Helical" evidence="1">
    <location>
        <begin position="158"/>
        <end position="178"/>
    </location>
</feature>
<sequence>MKKRQHYWVIASFAFLFFVMLGYVVKFYPEALRPFDTSVQSTIRGDLPQPLTAFFKTITVIGNPSTQAIIAAVAVIVLWLKKWYAEAIYVATNSILAGICIVSLKYIYQRPRPSITHLVHASGNSFPSGHATGIFLIIGSIFVICFQRLSSQTAKWTVAILLGLLIFCIALSRIYLGVHYPSDIIGGFLLAYAIHNLVFPYYDQLRFKWRFQGKQK</sequence>
<dbReference type="EC" id="3.6.1.27" evidence="3"/>
<dbReference type="Pfam" id="PF01569">
    <property type="entry name" value="PAP2"/>
    <property type="match status" value="1"/>
</dbReference>
<feature type="transmembrane region" description="Helical" evidence="1">
    <location>
        <begin position="7"/>
        <end position="25"/>
    </location>
</feature>
<keyword evidence="1" id="KW-1133">Transmembrane helix</keyword>
<dbReference type="InterPro" id="IPR036938">
    <property type="entry name" value="PAP2/HPO_sf"/>
</dbReference>
<dbReference type="Gene3D" id="1.20.144.10">
    <property type="entry name" value="Phosphatidic acid phosphatase type 2/haloperoxidase"/>
    <property type="match status" value="1"/>
</dbReference>
<dbReference type="Proteomes" id="UP000254924">
    <property type="component" value="Unassembled WGS sequence"/>
</dbReference>
<name>A0A380KG58_9STRE</name>
<dbReference type="SUPFAM" id="SSF48317">
    <property type="entry name" value="Acid phosphatase/Vanadium-dependent haloperoxidase"/>
    <property type="match status" value="1"/>
</dbReference>
<evidence type="ECO:0000259" key="2">
    <source>
        <dbReference type="SMART" id="SM00014"/>
    </source>
</evidence>
<evidence type="ECO:0000256" key="1">
    <source>
        <dbReference type="SAM" id="Phobius"/>
    </source>
</evidence>
<feature type="domain" description="Phosphatidic acid phosphatase type 2/haloperoxidase" evidence="2">
    <location>
        <begin position="87"/>
        <end position="199"/>
    </location>
</feature>
<feature type="transmembrane region" description="Helical" evidence="1">
    <location>
        <begin position="87"/>
        <end position="108"/>
    </location>
</feature>
<feature type="transmembrane region" description="Helical" evidence="1">
    <location>
        <begin position="128"/>
        <end position="146"/>
    </location>
</feature>